<keyword evidence="1" id="KW-0732">Signal</keyword>
<evidence type="ECO:0000313" key="3">
    <source>
        <dbReference type="Proteomes" id="UP000318693"/>
    </source>
</evidence>
<dbReference type="InterPro" id="IPR007253">
    <property type="entry name" value="Cell_wall-bd_2"/>
</dbReference>
<name>A0A552WXW6_9MICO</name>
<evidence type="ECO:0000256" key="1">
    <source>
        <dbReference type="SAM" id="SignalP"/>
    </source>
</evidence>
<feature type="chain" id="PRO_5021740750" evidence="1">
    <location>
        <begin position="34"/>
        <end position="477"/>
    </location>
</feature>
<dbReference type="AlphaFoldDB" id="A0A552WXW6"/>
<sequence length="477" mass="48294">MTLSKRSSQVRQVLAGAFVALLAMVGLAPAASAADPPKYVGGSVDRTTINLATGPMTFMVTITVSGTDVELPEIDVRRAQKSMAGSHGPTACGLEAGGQKTCSRVVTVPRDIDLLGTWEVQLLRLKGAGGTLTTPWSYQVVDSVKVVNEGLPGGPLPDDPGPTIPDDPTSPVSRLGGADRYETAAKVAGRYSPGVEVAYVATGMDYPDALTGAALAGKNDGPVLLTRPNSLPTPTADALARLKPRRIVVLGGPAAVSKAVADRLRAYATANTADEVTRLAGDDRYGTAAAVAAKYPEGVAVAYLATGTDYPDALAGAALAGHTGGPVLLTRSDTLPTATADALATLQPRRIVVLGGPGAVSKAVVDRLPAYATADTADEVTRLAGDDRYGTAAAVAGRYPKGVEIAYLATGTDFPDALTGAALAASTGGPVLLTRPGTLPAFTATALGNLEPQHVTILGGTAAVSTTVEKAVAALLK</sequence>
<dbReference type="PANTHER" id="PTHR30032:SF8">
    <property type="entry name" value="GERMINATION-SPECIFIC N-ACETYLMURAMOYL-L-ALANINE AMIDASE"/>
    <property type="match status" value="1"/>
</dbReference>
<reference evidence="2 3" key="1">
    <citation type="submission" date="2019-07" db="EMBL/GenBank/DDBJ databases">
        <title>Georgenia wutianyii sp. nov. and Georgenia *** sp. nov. isolated from plateau pika (Ochotona curzoniae) in the Qinghai-Tibet plateau of China.</title>
        <authorList>
            <person name="Tian Z."/>
        </authorList>
    </citation>
    <scope>NUCLEOTIDE SEQUENCE [LARGE SCALE GENOMIC DNA]</scope>
    <source>
        <strain evidence="2 3">Z446</strain>
    </source>
</reference>
<organism evidence="2 3">
    <name type="scientific">Georgenia yuyongxinii</name>
    <dbReference type="NCBI Taxonomy" id="2589797"/>
    <lineage>
        <taxon>Bacteria</taxon>
        <taxon>Bacillati</taxon>
        <taxon>Actinomycetota</taxon>
        <taxon>Actinomycetes</taxon>
        <taxon>Micrococcales</taxon>
        <taxon>Bogoriellaceae</taxon>
        <taxon>Georgenia</taxon>
    </lineage>
</organism>
<gene>
    <name evidence="2" type="ORF">FJ693_00755</name>
</gene>
<protein>
    <submittedName>
        <fullName evidence="2">Cell wall-binding repeat-containing protein</fullName>
    </submittedName>
</protein>
<proteinExistence type="predicted"/>
<dbReference type="EMBL" id="VJXR01000001">
    <property type="protein sequence ID" value="TRW47662.1"/>
    <property type="molecule type" value="Genomic_DNA"/>
</dbReference>
<dbReference type="PANTHER" id="PTHR30032">
    <property type="entry name" value="N-ACETYLMURAMOYL-L-ALANINE AMIDASE-RELATED"/>
    <property type="match status" value="1"/>
</dbReference>
<dbReference type="Gene3D" id="3.40.50.12090">
    <property type="match status" value="2"/>
</dbReference>
<dbReference type="Proteomes" id="UP000318693">
    <property type="component" value="Unassembled WGS sequence"/>
</dbReference>
<accession>A0A552WXW6</accession>
<dbReference type="InterPro" id="IPR051922">
    <property type="entry name" value="Bact_Sporulation_Assoc"/>
</dbReference>
<feature type="signal peptide" evidence="1">
    <location>
        <begin position="1"/>
        <end position="33"/>
    </location>
</feature>
<keyword evidence="3" id="KW-1185">Reference proteome</keyword>
<evidence type="ECO:0000313" key="2">
    <source>
        <dbReference type="EMBL" id="TRW47662.1"/>
    </source>
</evidence>
<comment type="caution">
    <text evidence="2">The sequence shown here is derived from an EMBL/GenBank/DDBJ whole genome shotgun (WGS) entry which is preliminary data.</text>
</comment>
<dbReference type="Pfam" id="PF04122">
    <property type="entry name" value="CW_binding_2"/>
    <property type="match status" value="3"/>
</dbReference>